<evidence type="ECO:0000313" key="1">
    <source>
        <dbReference type="EMBL" id="KLV18269.1"/>
    </source>
</evidence>
<organism evidence="1 2">
    <name type="scientific">Bacillus anthracis</name>
    <name type="common">anthrax bacterium</name>
    <dbReference type="NCBI Taxonomy" id="1392"/>
    <lineage>
        <taxon>Bacteria</taxon>
        <taxon>Bacillati</taxon>
        <taxon>Bacillota</taxon>
        <taxon>Bacilli</taxon>
        <taxon>Bacillales</taxon>
        <taxon>Bacillaceae</taxon>
        <taxon>Bacillus</taxon>
        <taxon>Bacillus cereus group</taxon>
    </lineage>
</organism>
<proteinExistence type="predicted"/>
<sequence length="98" mass="11686">MDLKVSEINYRNYELLSSMSIEDTMIISAIFSELEQDHSLSNAIQNVVLSYNEFCKITDAEFKPIDEFKIRKILKNAEEKGYCRLFKRCNNYFNLYYM</sequence>
<evidence type="ECO:0000313" key="2">
    <source>
        <dbReference type="Proteomes" id="UP000035904"/>
    </source>
</evidence>
<dbReference type="PATRIC" id="fig|1392.242.peg.5592"/>
<dbReference type="EMBL" id="LDPG01000007">
    <property type="protein sequence ID" value="KLV18269.1"/>
    <property type="molecule type" value="Genomic_DNA"/>
</dbReference>
<comment type="caution">
    <text evidence="1">The sequence shown here is derived from an EMBL/GenBank/DDBJ whole genome shotgun (WGS) entry which is preliminary data.</text>
</comment>
<name>A0A0J1HX72_BACAN</name>
<gene>
    <name evidence="1" type="ORF">ABW01_12860</name>
</gene>
<dbReference type="Proteomes" id="UP000035904">
    <property type="component" value="Unassembled WGS sequence"/>
</dbReference>
<reference evidence="1 2" key="1">
    <citation type="submission" date="2015-05" db="EMBL/GenBank/DDBJ databases">
        <title>Whole genome sequence and identification of bacterial endophytes from Costus igneus.</title>
        <authorList>
            <person name="Lee Y.P."/>
            <person name="Gan H.M."/>
            <person name="Eng W."/>
            <person name="Wheatley M.S."/>
            <person name="Caraballo A."/>
            <person name="Polter S."/>
            <person name="Savka M.A."/>
            <person name="Hudson A.O."/>
        </authorList>
    </citation>
    <scope>NUCLEOTIDE SEQUENCE [LARGE SCALE GENOMIC DNA]</scope>
    <source>
        <strain evidence="1 2">RIT375</strain>
    </source>
</reference>
<dbReference type="AlphaFoldDB" id="A0A0J1HX72"/>
<protein>
    <submittedName>
        <fullName evidence="1">Uncharacterized protein</fullName>
    </submittedName>
</protein>
<accession>A0A0J1HX72</accession>